<keyword evidence="5 8" id="KW-0812">Transmembrane</keyword>
<feature type="transmembrane region" description="Helical" evidence="8">
    <location>
        <begin position="110"/>
        <end position="133"/>
    </location>
</feature>
<dbReference type="PATRIC" id="fig|1397108.4.peg.1552"/>
<evidence type="ECO:0000256" key="6">
    <source>
        <dbReference type="ARBA" id="ARBA00022989"/>
    </source>
</evidence>
<dbReference type="OrthoDB" id="9800873at2"/>
<feature type="transmembrane region" description="Helical" evidence="8">
    <location>
        <begin position="237"/>
        <end position="253"/>
    </location>
</feature>
<name>A0A0N9ZIC5_9RHOB</name>
<keyword evidence="4 8" id="KW-1003">Cell membrane</keyword>
<dbReference type="AlphaFoldDB" id="A0A0N9ZIC5"/>
<feature type="transmembrane region" description="Helical" evidence="8">
    <location>
        <begin position="145"/>
        <end position="167"/>
    </location>
</feature>
<evidence type="ECO:0000256" key="4">
    <source>
        <dbReference type="ARBA" id="ARBA00022475"/>
    </source>
</evidence>
<dbReference type="PANTHER" id="PTHR30269">
    <property type="entry name" value="TRANSMEMBRANE PROTEIN YFCA"/>
    <property type="match status" value="1"/>
</dbReference>
<evidence type="ECO:0000313" key="9">
    <source>
        <dbReference type="EMBL" id="ALI55464.1"/>
    </source>
</evidence>
<evidence type="ECO:0000313" key="10">
    <source>
        <dbReference type="Proteomes" id="UP000064920"/>
    </source>
</evidence>
<evidence type="ECO:0000256" key="2">
    <source>
        <dbReference type="ARBA" id="ARBA00009142"/>
    </source>
</evidence>
<dbReference type="RefSeq" id="WP_062217417.1">
    <property type="nucleotide sequence ID" value="NZ_CP012023.1"/>
</dbReference>
<comment type="subcellular location">
    <subcellularLocation>
        <location evidence="1 8">Cell membrane</location>
        <topology evidence="1 8">Multi-pass membrane protein</topology>
    </subcellularLocation>
</comment>
<keyword evidence="6 8" id="KW-1133">Transmembrane helix</keyword>
<reference evidence="9 10" key="1">
    <citation type="submission" date="2015-05" db="EMBL/GenBank/DDBJ databases">
        <authorList>
            <person name="Wang D.B."/>
            <person name="Wang M."/>
        </authorList>
    </citation>
    <scope>NUCLEOTIDE SEQUENCE [LARGE SCALE GENOMIC DNA]</scope>
    <source>
        <strain evidence="9 10">IMCC 12053</strain>
    </source>
</reference>
<dbReference type="Proteomes" id="UP000064920">
    <property type="component" value="Chromosome"/>
</dbReference>
<evidence type="ECO:0000256" key="8">
    <source>
        <dbReference type="RuleBase" id="RU363041"/>
    </source>
</evidence>
<organism evidence="9 10">
    <name type="scientific">Celeribacter marinus</name>
    <dbReference type="NCBI Taxonomy" id="1397108"/>
    <lineage>
        <taxon>Bacteria</taxon>
        <taxon>Pseudomonadati</taxon>
        <taxon>Pseudomonadota</taxon>
        <taxon>Alphaproteobacteria</taxon>
        <taxon>Rhodobacterales</taxon>
        <taxon>Roseobacteraceae</taxon>
        <taxon>Celeribacter</taxon>
    </lineage>
</organism>
<dbReference type="KEGG" id="cmar:IMCC12053_1517"/>
<evidence type="ECO:0000256" key="1">
    <source>
        <dbReference type="ARBA" id="ARBA00004651"/>
    </source>
</evidence>
<dbReference type="PANTHER" id="PTHR30269:SF32">
    <property type="entry name" value="MEMBRANE TRANSPORTER PROTEIN-RELATED"/>
    <property type="match status" value="1"/>
</dbReference>
<protein>
    <recommendedName>
        <fullName evidence="8">Probable membrane transporter protein</fullName>
    </recommendedName>
</protein>
<comment type="similarity">
    <text evidence="2 8">Belongs to the 4-toluene sulfonate uptake permease (TSUP) (TC 2.A.102) family.</text>
</comment>
<dbReference type="EMBL" id="CP012023">
    <property type="protein sequence ID" value="ALI55464.1"/>
    <property type="molecule type" value="Genomic_DNA"/>
</dbReference>
<proteinExistence type="inferred from homology"/>
<feature type="transmembrane region" description="Helical" evidence="8">
    <location>
        <begin position="84"/>
        <end position="104"/>
    </location>
</feature>
<evidence type="ECO:0000256" key="5">
    <source>
        <dbReference type="ARBA" id="ARBA00022692"/>
    </source>
</evidence>
<accession>A0A0N9ZIC5</accession>
<feature type="transmembrane region" description="Helical" evidence="8">
    <location>
        <begin position="208"/>
        <end position="225"/>
    </location>
</feature>
<dbReference type="GO" id="GO:0005886">
    <property type="term" value="C:plasma membrane"/>
    <property type="evidence" value="ECO:0007669"/>
    <property type="project" value="UniProtKB-SubCell"/>
</dbReference>
<evidence type="ECO:0000256" key="3">
    <source>
        <dbReference type="ARBA" id="ARBA00022448"/>
    </source>
</evidence>
<evidence type="ECO:0000256" key="7">
    <source>
        <dbReference type="ARBA" id="ARBA00023136"/>
    </source>
</evidence>
<feature type="transmembrane region" description="Helical" evidence="8">
    <location>
        <begin position="9"/>
        <end position="28"/>
    </location>
</feature>
<gene>
    <name evidence="9" type="ORF">IMCC12053_1517</name>
</gene>
<dbReference type="InterPro" id="IPR002781">
    <property type="entry name" value="TM_pro_TauE-like"/>
</dbReference>
<keyword evidence="10" id="KW-1185">Reference proteome</keyword>
<feature type="transmembrane region" description="Helical" evidence="8">
    <location>
        <begin position="179"/>
        <end position="196"/>
    </location>
</feature>
<keyword evidence="3" id="KW-0813">Transport</keyword>
<sequence>MMIEALTELLTIPQLVFAFAITVLAGFVKGATGFALPMIMVSGLASVLPPETAIAAMIVPTVLSNVWQSLRGGGIKAAVDVAGAFKLYIATLLVFIVIAAQLVAALPQNVVLLILGVPIVALALFLLKGRVMYVDPSKRGRMDVLVGAASGFLGGLAGIWGPLTVTYLTAIDTPKKEQIRITGVIFGAGAITLGLAHLRSGVLSAQTLPLSLLMIVPVMIGQSIGNKVQDRLDQKKFRRMTLFVLIIAGLNLIRRAVM</sequence>
<keyword evidence="7 8" id="KW-0472">Membrane</keyword>
<dbReference type="InterPro" id="IPR052017">
    <property type="entry name" value="TSUP"/>
</dbReference>
<dbReference type="Pfam" id="PF01925">
    <property type="entry name" value="TauE"/>
    <property type="match status" value="1"/>
</dbReference>